<sequence>MPSQPRTGRRRIDDPKVINGIPFVLMTGCRWADLPSYYGSPVNCMEKVKSLF</sequence>
<name>A0A3M9LK25_9EURY</name>
<comment type="caution">
    <text evidence="2">The sequence shown here is derived from an EMBL/GenBank/DDBJ whole genome shotgun (WGS) entry which is preliminary data.</text>
</comment>
<dbReference type="AlphaFoldDB" id="A0A3M9LK25"/>
<organism evidence="2 3">
    <name type="scientific">Methanohalophilus portucalensis FDF-1</name>
    <dbReference type="NCBI Taxonomy" id="523843"/>
    <lineage>
        <taxon>Archaea</taxon>
        <taxon>Methanobacteriati</taxon>
        <taxon>Methanobacteriota</taxon>
        <taxon>Stenosarchaea group</taxon>
        <taxon>Methanomicrobia</taxon>
        <taxon>Methanosarcinales</taxon>
        <taxon>Methanosarcinaceae</taxon>
        <taxon>Methanohalophilus</taxon>
    </lineage>
</organism>
<evidence type="ECO:0000259" key="1">
    <source>
        <dbReference type="Pfam" id="PF13340"/>
    </source>
</evidence>
<dbReference type="RefSeq" id="WP_084006265.1">
    <property type="nucleotide sequence ID" value="NZ_FXBN01000001.1"/>
</dbReference>
<proteinExistence type="predicted"/>
<reference evidence="2 3" key="1">
    <citation type="submission" date="2018-10" db="EMBL/GenBank/DDBJ databases">
        <title>Cultivation of a novel Methanohalophilus strain from Kebrit Deep of the Red Sea and a genomic comparison of members of the genus Methanohalophilus.</title>
        <authorList>
            <person name="Guan Y."/>
            <person name="Ngugi D.K."/>
            <person name="Stingl U."/>
        </authorList>
    </citation>
    <scope>NUCLEOTIDE SEQUENCE [LARGE SCALE GENOMIC DNA]</scope>
    <source>
        <strain evidence="2 3">DSM 7471</strain>
    </source>
</reference>
<dbReference type="EMBL" id="RJJH01000001">
    <property type="protein sequence ID" value="RNI13337.1"/>
    <property type="molecule type" value="Genomic_DNA"/>
</dbReference>
<evidence type="ECO:0000313" key="2">
    <source>
        <dbReference type="EMBL" id="RNI13337.1"/>
    </source>
</evidence>
<dbReference type="PROSITE" id="PS51257">
    <property type="entry name" value="PROKAR_LIPOPROTEIN"/>
    <property type="match status" value="1"/>
</dbReference>
<evidence type="ECO:0000313" key="3">
    <source>
        <dbReference type="Proteomes" id="UP000278252"/>
    </source>
</evidence>
<dbReference type="OrthoDB" id="133438at2157"/>
<dbReference type="Pfam" id="PF13340">
    <property type="entry name" value="DUF4096"/>
    <property type="match status" value="1"/>
</dbReference>
<feature type="domain" description="Insertion element IS402-like" evidence="1">
    <location>
        <begin position="2"/>
        <end position="46"/>
    </location>
</feature>
<accession>A0A3M9LK25</accession>
<protein>
    <submittedName>
        <fullName evidence="2">Transposase</fullName>
    </submittedName>
</protein>
<gene>
    <name evidence="2" type="ORF">EFE41_01790</name>
</gene>
<dbReference type="InterPro" id="IPR025161">
    <property type="entry name" value="IS402-like_dom"/>
</dbReference>
<dbReference type="Proteomes" id="UP000278252">
    <property type="component" value="Unassembled WGS sequence"/>
</dbReference>